<name>A0A8S1RKJ3_9CILI</name>
<keyword evidence="2" id="KW-1185">Reference proteome</keyword>
<evidence type="ECO:0000313" key="2">
    <source>
        <dbReference type="Proteomes" id="UP000692954"/>
    </source>
</evidence>
<accession>A0A8S1RKJ3</accession>
<gene>
    <name evidence="1" type="ORF">PSON_ATCC_30995.1.T1940009</name>
</gene>
<reference evidence="1" key="1">
    <citation type="submission" date="2021-01" db="EMBL/GenBank/DDBJ databases">
        <authorList>
            <consortium name="Genoscope - CEA"/>
            <person name="William W."/>
        </authorList>
    </citation>
    <scope>NUCLEOTIDE SEQUENCE</scope>
</reference>
<sequence>MAKIWQINNFICIKIFNKFDCLKKQVTFNGEYNAKGMKLGGWEISYNKYGKENITICKFYSKVDCIVMRKVRQRLEIWQSQMKGLMMTGKIQKILKNLILQRSFQVYQQLIEFIQLLIQEIY</sequence>
<organism evidence="1 2">
    <name type="scientific">Paramecium sonneborni</name>
    <dbReference type="NCBI Taxonomy" id="65129"/>
    <lineage>
        <taxon>Eukaryota</taxon>
        <taxon>Sar</taxon>
        <taxon>Alveolata</taxon>
        <taxon>Ciliophora</taxon>
        <taxon>Intramacronucleata</taxon>
        <taxon>Oligohymenophorea</taxon>
        <taxon>Peniculida</taxon>
        <taxon>Parameciidae</taxon>
        <taxon>Paramecium</taxon>
    </lineage>
</organism>
<proteinExistence type="predicted"/>
<dbReference type="Proteomes" id="UP000692954">
    <property type="component" value="Unassembled WGS sequence"/>
</dbReference>
<comment type="caution">
    <text evidence="1">The sequence shown here is derived from an EMBL/GenBank/DDBJ whole genome shotgun (WGS) entry which is preliminary data.</text>
</comment>
<dbReference type="EMBL" id="CAJJDN010000194">
    <property type="protein sequence ID" value="CAD8128698.1"/>
    <property type="molecule type" value="Genomic_DNA"/>
</dbReference>
<evidence type="ECO:0000313" key="1">
    <source>
        <dbReference type="EMBL" id="CAD8128698.1"/>
    </source>
</evidence>
<dbReference type="AlphaFoldDB" id="A0A8S1RKJ3"/>
<protein>
    <submittedName>
        <fullName evidence="1">Uncharacterized protein</fullName>
    </submittedName>
</protein>